<dbReference type="AlphaFoldDB" id="M1B755"/>
<evidence type="ECO:0000313" key="2">
    <source>
        <dbReference type="Proteomes" id="UP000011115"/>
    </source>
</evidence>
<evidence type="ECO:0000313" key="1">
    <source>
        <dbReference type="EnsemblPlants" id="PGSC0003DMT400038591"/>
    </source>
</evidence>
<reference evidence="2" key="1">
    <citation type="journal article" date="2011" name="Nature">
        <title>Genome sequence and analysis of the tuber crop potato.</title>
        <authorList>
            <consortium name="The Potato Genome Sequencing Consortium"/>
        </authorList>
    </citation>
    <scope>NUCLEOTIDE SEQUENCE [LARGE SCALE GENOMIC DNA]</scope>
    <source>
        <strain evidence="2">cv. DM1-3 516 R44</strain>
    </source>
</reference>
<dbReference type="InParanoid" id="M1B755"/>
<protein>
    <submittedName>
        <fullName evidence="1">Uncharacterized protein</fullName>
    </submittedName>
</protein>
<keyword evidence="2" id="KW-1185">Reference proteome</keyword>
<reference evidence="1" key="2">
    <citation type="submission" date="2015-06" db="UniProtKB">
        <authorList>
            <consortium name="EnsemblPlants"/>
        </authorList>
    </citation>
    <scope>IDENTIFICATION</scope>
    <source>
        <strain evidence="1">DM1-3 516 R44</strain>
    </source>
</reference>
<dbReference type="HOGENOM" id="CLU_2908529_0_0_1"/>
<dbReference type="EnsemblPlants" id="PGSC0003DMT400038591">
    <property type="protein sequence ID" value="PGSC0003DMT400038591"/>
    <property type="gene ID" value="PGSC0003DMG400014910"/>
</dbReference>
<accession>M1B755</accession>
<dbReference type="Proteomes" id="UP000011115">
    <property type="component" value="Unassembled WGS sequence"/>
</dbReference>
<dbReference type="PaxDb" id="4113-PGSC0003DMT400038591"/>
<name>M1B755_SOLTU</name>
<sequence>MALKNALWKAALATTVDRFDASMADLFELDRDAYAWLSTKLPSEWSRSHFSSLPKCDILLNN</sequence>
<organism evidence="1 2">
    <name type="scientific">Solanum tuberosum</name>
    <name type="common">Potato</name>
    <dbReference type="NCBI Taxonomy" id="4113"/>
    <lineage>
        <taxon>Eukaryota</taxon>
        <taxon>Viridiplantae</taxon>
        <taxon>Streptophyta</taxon>
        <taxon>Embryophyta</taxon>
        <taxon>Tracheophyta</taxon>
        <taxon>Spermatophyta</taxon>
        <taxon>Magnoliopsida</taxon>
        <taxon>eudicotyledons</taxon>
        <taxon>Gunneridae</taxon>
        <taxon>Pentapetalae</taxon>
        <taxon>asterids</taxon>
        <taxon>lamiids</taxon>
        <taxon>Solanales</taxon>
        <taxon>Solanaceae</taxon>
        <taxon>Solanoideae</taxon>
        <taxon>Solaneae</taxon>
        <taxon>Solanum</taxon>
    </lineage>
</organism>
<proteinExistence type="predicted"/>
<dbReference type="Gramene" id="PGSC0003DMT400038591">
    <property type="protein sequence ID" value="PGSC0003DMT400038591"/>
    <property type="gene ID" value="PGSC0003DMG400014910"/>
</dbReference>